<sequence>MVFLMVTVVFLMTMMFLMVPMVLLLVVFICMFFVMDWSVLIFMCLMKNNALRRISMTLIMTVVEMVLRSNCCNRYGNEEDLFDNRKT</sequence>
<gene>
    <name evidence="2" type="ORF">APLA_LOCUS10274</name>
</gene>
<protein>
    <submittedName>
        <fullName evidence="2">Uncharacterized protein</fullName>
    </submittedName>
</protein>
<keyword evidence="1" id="KW-1133">Transmembrane helix</keyword>
<dbReference type="AlphaFoldDB" id="A0A8S1ACS8"/>
<name>A0A8S1ACS8_ARCPL</name>
<dbReference type="OrthoDB" id="10366031at2759"/>
<organism evidence="2 3">
    <name type="scientific">Arctia plantaginis</name>
    <name type="common">Wood tiger moth</name>
    <name type="synonym">Phalaena plantaginis</name>
    <dbReference type="NCBI Taxonomy" id="874455"/>
    <lineage>
        <taxon>Eukaryota</taxon>
        <taxon>Metazoa</taxon>
        <taxon>Ecdysozoa</taxon>
        <taxon>Arthropoda</taxon>
        <taxon>Hexapoda</taxon>
        <taxon>Insecta</taxon>
        <taxon>Pterygota</taxon>
        <taxon>Neoptera</taxon>
        <taxon>Endopterygota</taxon>
        <taxon>Lepidoptera</taxon>
        <taxon>Glossata</taxon>
        <taxon>Ditrysia</taxon>
        <taxon>Noctuoidea</taxon>
        <taxon>Erebidae</taxon>
        <taxon>Arctiinae</taxon>
        <taxon>Arctia</taxon>
    </lineage>
</organism>
<keyword evidence="1" id="KW-0812">Transmembrane</keyword>
<dbReference type="EMBL" id="CADEBD010000314">
    <property type="protein sequence ID" value="CAB3243216.1"/>
    <property type="molecule type" value="Genomic_DNA"/>
</dbReference>
<accession>A0A8S1ACS8</accession>
<feature type="transmembrane region" description="Helical" evidence="1">
    <location>
        <begin position="12"/>
        <end position="45"/>
    </location>
</feature>
<comment type="caution">
    <text evidence="2">The sequence shown here is derived from an EMBL/GenBank/DDBJ whole genome shotgun (WGS) entry which is preliminary data.</text>
</comment>
<reference evidence="2 3" key="1">
    <citation type="submission" date="2020-04" db="EMBL/GenBank/DDBJ databases">
        <authorList>
            <person name="Wallbank WR R."/>
            <person name="Pardo Diaz C."/>
            <person name="Kozak K."/>
            <person name="Martin S."/>
            <person name="Jiggins C."/>
            <person name="Moest M."/>
            <person name="Warren A I."/>
            <person name="Byers J.R.P. K."/>
            <person name="Montejo-Kovacevich G."/>
            <person name="Yen C E."/>
        </authorList>
    </citation>
    <scope>NUCLEOTIDE SEQUENCE [LARGE SCALE GENOMIC DNA]</scope>
</reference>
<evidence type="ECO:0000313" key="3">
    <source>
        <dbReference type="Proteomes" id="UP000494256"/>
    </source>
</evidence>
<evidence type="ECO:0000313" key="2">
    <source>
        <dbReference type="EMBL" id="CAB3243216.1"/>
    </source>
</evidence>
<evidence type="ECO:0000256" key="1">
    <source>
        <dbReference type="SAM" id="Phobius"/>
    </source>
</evidence>
<dbReference type="Proteomes" id="UP000494256">
    <property type="component" value="Unassembled WGS sequence"/>
</dbReference>
<keyword evidence="1" id="KW-0472">Membrane</keyword>
<proteinExistence type="predicted"/>